<dbReference type="RefSeq" id="WP_342629169.1">
    <property type="nucleotide sequence ID" value="NZ_CP152276.1"/>
</dbReference>
<keyword evidence="1" id="KW-0472">Membrane</keyword>
<gene>
    <name evidence="3" type="ORF">AAC691_05055</name>
</gene>
<keyword evidence="1" id="KW-1133">Transmembrane helix</keyword>
<dbReference type="CDD" id="cd16015">
    <property type="entry name" value="LTA_synthase"/>
    <property type="match status" value="1"/>
</dbReference>
<keyword evidence="4" id="KW-1185">Reference proteome</keyword>
<evidence type="ECO:0000256" key="1">
    <source>
        <dbReference type="SAM" id="Phobius"/>
    </source>
</evidence>
<feature type="domain" description="Sulfatase N-terminal" evidence="2">
    <location>
        <begin position="269"/>
        <end position="509"/>
    </location>
</feature>
<dbReference type="InterPro" id="IPR000917">
    <property type="entry name" value="Sulfatase_N"/>
</dbReference>
<accession>A0ABZ3D8P3</accession>
<dbReference type="InterPro" id="IPR017850">
    <property type="entry name" value="Alkaline_phosphatase_core_sf"/>
</dbReference>
<protein>
    <submittedName>
        <fullName evidence="3">LTA synthase family protein</fullName>
    </submittedName>
</protein>
<dbReference type="SUPFAM" id="SSF53649">
    <property type="entry name" value="Alkaline phosphatase-like"/>
    <property type="match status" value="1"/>
</dbReference>
<evidence type="ECO:0000313" key="3">
    <source>
        <dbReference type="EMBL" id="XAE43811.1"/>
    </source>
</evidence>
<dbReference type="Gene3D" id="3.40.720.10">
    <property type="entry name" value="Alkaline Phosphatase, subunit A"/>
    <property type="match status" value="1"/>
</dbReference>
<organism evidence="3 4">
    <name type="scientific">Nguyenibacter vanlangensis</name>
    <dbReference type="NCBI Taxonomy" id="1216886"/>
    <lineage>
        <taxon>Bacteria</taxon>
        <taxon>Pseudomonadati</taxon>
        <taxon>Pseudomonadota</taxon>
        <taxon>Alphaproteobacteria</taxon>
        <taxon>Acetobacterales</taxon>
        <taxon>Acetobacteraceae</taxon>
        <taxon>Nguyenibacter</taxon>
    </lineage>
</organism>
<evidence type="ECO:0000313" key="4">
    <source>
        <dbReference type="Proteomes" id="UP001449795"/>
    </source>
</evidence>
<reference evidence="3 4" key="1">
    <citation type="submission" date="2024-04" db="EMBL/GenBank/DDBJ databases">
        <title>Complete genome sequence of Nguyenibacter vanlangesis HBCM-1154, a strain capable of nitrogen fixation, IAA production, and phosphorus solubilization isolated from sugarcane soil.</title>
        <authorList>
            <person name="MY HANH P."/>
        </authorList>
    </citation>
    <scope>NUCLEOTIDE SEQUENCE [LARGE SCALE GENOMIC DNA]</scope>
    <source>
        <strain evidence="3 4">HBCM 1154</strain>
    </source>
</reference>
<feature type="transmembrane region" description="Helical" evidence="1">
    <location>
        <begin position="159"/>
        <end position="182"/>
    </location>
</feature>
<dbReference type="EMBL" id="CP152276">
    <property type="protein sequence ID" value="XAE43811.1"/>
    <property type="molecule type" value="Genomic_DNA"/>
</dbReference>
<sequence>MRRAGHIRIRIGPSRHECKPRPVSRPATGIIIGQFYVWQSSQKNKNARISLRRLRGYDLMALAFFCTAVVFCFVELFGTRMRAGRFLVWRLIIDCLICAVFWSAGLAVTGASSVGSAVSILLLVAVRVGSRIKVALLGEPVVFSDIVAGLNLLKAPQFYVFALPGYLKLGFLLALPVGAALLVRAVNLALRPHLEGLAVFLLSVVALALIPEEKLAPIPDLRADIVRMGLPATLFLYWRRWLGQADMPPLGDRKHGDADHGQRPSTEIVVVVQCESFADPTRLPIPAVDRAMRLPGLERARRDADFQGDLLVSGFGAYTMRTEYGLLFGRSEEELGFRRYDPFLTAVRDRTYALPYRLGRAGYRTFFVHPHALSFYRRDRLMPWIGFSQVAGREAFPHVASPAMPYPEDRAVAAYLSHLVETATEPSFFYAVTMENHGPWPGRSARESLASYLGHLANSDRMLDELRTALDKTGRSYLLVFFGDHRPSIRGMLSPGEERGTPYVVLRSGGDCRRAQPCEQALTPAELHRLILDLVMGRMA</sequence>
<feature type="transmembrane region" description="Helical" evidence="1">
    <location>
        <begin position="194"/>
        <end position="211"/>
    </location>
</feature>
<keyword evidence="1" id="KW-0812">Transmembrane</keyword>
<evidence type="ECO:0000259" key="2">
    <source>
        <dbReference type="Pfam" id="PF00884"/>
    </source>
</evidence>
<dbReference type="Pfam" id="PF00884">
    <property type="entry name" value="Sulfatase"/>
    <property type="match status" value="1"/>
</dbReference>
<proteinExistence type="predicted"/>
<name>A0ABZ3D8P3_9PROT</name>
<feature type="transmembrane region" description="Helical" evidence="1">
    <location>
        <begin position="59"/>
        <end position="79"/>
    </location>
</feature>
<feature type="transmembrane region" description="Helical" evidence="1">
    <location>
        <begin position="91"/>
        <end position="124"/>
    </location>
</feature>
<dbReference type="Proteomes" id="UP001449795">
    <property type="component" value="Chromosome"/>
</dbReference>